<feature type="domain" description="F-box" evidence="2">
    <location>
        <begin position="161"/>
        <end position="211"/>
    </location>
</feature>
<reference evidence="3" key="2">
    <citation type="submission" date="2013-04" db="UniProtKB">
        <authorList>
            <consortium name="EnsemblPlants"/>
        </authorList>
    </citation>
    <scope>IDENTIFICATION</scope>
</reference>
<dbReference type="PROSITE" id="PS50181">
    <property type="entry name" value="FBOX"/>
    <property type="match status" value="2"/>
</dbReference>
<feature type="region of interest" description="Disordered" evidence="1">
    <location>
        <begin position="60"/>
        <end position="100"/>
    </location>
</feature>
<reference evidence="3" key="1">
    <citation type="journal article" date="2013" name="Nat. Commun.">
        <title>Whole-genome sequencing of Oryza brachyantha reveals mechanisms underlying Oryza genome evolution.</title>
        <authorList>
            <person name="Chen J."/>
            <person name="Huang Q."/>
            <person name="Gao D."/>
            <person name="Wang J."/>
            <person name="Lang Y."/>
            <person name="Liu T."/>
            <person name="Li B."/>
            <person name="Bai Z."/>
            <person name="Luis Goicoechea J."/>
            <person name="Liang C."/>
            <person name="Chen C."/>
            <person name="Zhang W."/>
            <person name="Sun S."/>
            <person name="Liao Y."/>
            <person name="Zhang X."/>
            <person name="Yang L."/>
            <person name="Song C."/>
            <person name="Wang M."/>
            <person name="Shi J."/>
            <person name="Liu G."/>
            <person name="Liu J."/>
            <person name="Zhou H."/>
            <person name="Zhou W."/>
            <person name="Yu Q."/>
            <person name="An N."/>
            <person name="Chen Y."/>
            <person name="Cai Q."/>
            <person name="Wang B."/>
            <person name="Liu B."/>
            <person name="Min J."/>
            <person name="Huang Y."/>
            <person name="Wu H."/>
            <person name="Li Z."/>
            <person name="Zhang Y."/>
            <person name="Yin Y."/>
            <person name="Song W."/>
            <person name="Jiang J."/>
            <person name="Jackson S.A."/>
            <person name="Wing R.A."/>
            <person name="Wang J."/>
            <person name="Chen M."/>
        </authorList>
    </citation>
    <scope>NUCLEOTIDE SEQUENCE [LARGE SCALE GENOMIC DNA]</scope>
    <source>
        <strain evidence="3">cv. IRGC 101232</strain>
    </source>
</reference>
<dbReference type="InterPro" id="IPR053781">
    <property type="entry name" value="F-box_AtFBL13-like"/>
</dbReference>
<feature type="domain" description="F-box" evidence="2">
    <location>
        <begin position="714"/>
        <end position="766"/>
    </location>
</feature>
<organism evidence="3">
    <name type="scientific">Oryza brachyantha</name>
    <name type="common">malo sina</name>
    <dbReference type="NCBI Taxonomy" id="4533"/>
    <lineage>
        <taxon>Eukaryota</taxon>
        <taxon>Viridiplantae</taxon>
        <taxon>Streptophyta</taxon>
        <taxon>Embryophyta</taxon>
        <taxon>Tracheophyta</taxon>
        <taxon>Spermatophyta</taxon>
        <taxon>Magnoliopsida</taxon>
        <taxon>Liliopsida</taxon>
        <taxon>Poales</taxon>
        <taxon>Poaceae</taxon>
        <taxon>BOP clade</taxon>
        <taxon>Oryzoideae</taxon>
        <taxon>Oryzeae</taxon>
        <taxon>Oryzinae</taxon>
        <taxon>Oryza</taxon>
    </lineage>
</organism>
<dbReference type="InterPro" id="IPR032675">
    <property type="entry name" value="LRR_dom_sf"/>
</dbReference>
<feature type="compositionally biased region" description="Gly residues" evidence="1">
    <location>
        <begin position="696"/>
        <end position="708"/>
    </location>
</feature>
<dbReference type="InterPro" id="IPR036047">
    <property type="entry name" value="F-box-like_dom_sf"/>
</dbReference>
<protein>
    <recommendedName>
        <fullName evidence="2">F-box domain-containing protein</fullName>
    </recommendedName>
</protein>
<name>J3MR38_ORYBR</name>
<dbReference type="InterPro" id="IPR053197">
    <property type="entry name" value="F-box_SCFL_complex_component"/>
</dbReference>
<proteinExistence type="predicted"/>
<evidence type="ECO:0000313" key="3">
    <source>
        <dbReference type="EnsemblPlants" id="OB08G15670.1"/>
    </source>
</evidence>
<sequence length="1192" mass="132805">MPPKAADPTAEEGEPGGVDDAVASLGLVCFLHGFVGNHFFLLLVLSCVFHGRLCPLCRPAVRGNGAQSNRPDGGGGRARRRGGCRRRGRQTQRTPGRDPAAHHVVLAGVGGSAHLRALAAGGPPLGPRAPRQPFGEMALKATGPTAEEGEPGGAEDVVAADDKLSELPDVILQHIMSFLPAWEVARTCVLSRRWRHLWATAPCVDIRWAMDRREPPKDMRGFVDQLLISRDEHAPVDMLRLSFIRGDGYPYKFDNRDAKELIREATNRKAREIQLADHSKRFHALDHQTFASHHLKILKLSYAKLVDEVFRGFSSQCPVLEELELKECWVRAHEISSVTLKSLIMVKCNFTMNLSVDTPNLVFLQCITPVNWVPVLKNTGLLVTGSIMLDDPILSAVFRKEDEAYGFSNDDFYVDSSDYYLVDGSSDNSDDYDYGSDIDSDADTYKYSEIASGSEFELFTNHDDGGDCSMGCKYHGSSSSHGFNDYRTLGGQNVLQGLSNARSLELLGHSGEVVLSRESKSCPTFSILKTLSLGAWCINMVVDFDILILFLQNSPNLEKLFLQLEMGYNIQKELERGIKPNGGSFACRRLSMVKIKCTKDDLRVHILAQLFNSNGLPLEKIFVRRSGSFLSACEIQTYKRSRSGPLRMTLEPKDGGRTLLRSVRRGGAANPFDGMHRRSAALGAPRRREGEMSRCGEGGGGGGGGGGDGDGDAVDRLSALPDRLLHRVMSFLKAWEVVRTCLLSRRWRHLWASAPCVDLRVRYRDLDSEPPEELRDFVNRLFRRREASAPVDTLRLQSSDQDGLFDNDDANAWIRTAIMRNARFIHLTGHRNEIGVLKHRALILKQISSGCKSLEELDLKDCVITGPEISSASLKTLKMDRCKINVEFSITAPHLVLLNLITPYIRVPSFKNLESLVTCSIILDDLFLGDAYEHSSDEDDIDETTDDDDDFDDHKKTYKTKRYGLGRNKDDYGYGSDIGSDDNTYEYSEIANESGDLQFGHNSSNSVQGVGTSQQTNAEISGGHNVLHSLSNVVLSRELKSCPILSNLKTLSLGEWCMAAEFDALIFLLQRSPNLERLFLEPKLFNSRKPIGSDVKPMGRSFTCKNLQMVKIRCSKDDARVHVLAHLFWANGIPIEKIYVRRTGSSCLRSKQMMRDLAKQELEFWGSDSEFWGPNSEFCGPDSEFEDSDMEF</sequence>
<dbReference type="SUPFAM" id="SSF52047">
    <property type="entry name" value="RNI-like"/>
    <property type="match status" value="2"/>
</dbReference>
<evidence type="ECO:0000313" key="4">
    <source>
        <dbReference type="Proteomes" id="UP000006038"/>
    </source>
</evidence>
<dbReference type="Gene3D" id="1.20.1280.50">
    <property type="match status" value="2"/>
</dbReference>
<dbReference type="OMA" id="LELKECW"/>
<dbReference type="SMART" id="SM00256">
    <property type="entry name" value="FBOX"/>
    <property type="match status" value="2"/>
</dbReference>
<evidence type="ECO:0000259" key="2">
    <source>
        <dbReference type="PROSITE" id="PS50181"/>
    </source>
</evidence>
<feature type="region of interest" description="Disordered" evidence="1">
    <location>
        <begin position="666"/>
        <end position="713"/>
    </location>
</feature>
<evidence type="ECO:0000256" key="1">
    <source>
        <dbReference type="SAM" id="MobiDB-lite"/>
    </source>
</evidence>
<dbReference type="AlphaFoldDB" id="J3MR38"/>
<dbReference type="EnsemblPlants" id="OB08G15670.1">
    <property type="protein sequence ID" value="OB08G15670.1"/>
    <property type="gene ID" value="OB08G15670"/>
</dbReference>
<dbReference type="SUPFAM" id="SSF81383">
    <property type="entry name" value="F-box domain"/>
    <property type="match status" value="2"/>
</dbReference>
<feature type="compositionally biased region" description="Basic residues" evidence="1">
    <location>
        <begin position="77"/>
        <end position="90"/>
    </location>
</feature>
<dbReference type="CDD" id="cd22160">
    <property type="entry name" value="F-box_AtFBL13-like"/>
    <property type="match status" value="2"/>
</dbReference>
<dbReference type="HOGENOM" id="CLU_003068_8_1_1"/>
<dbReference type="eggNOG" id="ENOG502RYTW">
    <property type="taxonomic scope" value="Eukaryota"/>
</dbReference>
<keyword evidence="4" id="KW-1185">Reference proteome</keyword>
<dbReference type="Proteomes" id="UP000006038">
    <property type="component" value="Chromosome 8"/>
</dbReference>
<accession>J3MR38</accession>
<dbReference type="Gramene" id="OB08G15670.1">
    <property type="protein sequence ID" value="OB08G15670.1"/>
    <property type="gene ID" value="OB08G15670"/>
</dbReference>
<dbReference type="InterPro" id="IPR001810">
    <property type="entry name" value="F-box_dom"/>
</dbReference>
<dbReference type="PANTHER" id="PTHR34223:SF60">
    <property type="entry name" value="CYTOCHROME C OXIDASE SUBUNIT 5B MITOCHONDRIAL"/>
    <property type="match status" value="1"/>
</dbReference>
<dbReference type="Pfam" id="PF00646">
    <property type="entry name" value="F-box"/>
    <property type="match status" value="2"/>
</dbReference>
<dbReference type="PANTHER" id="PTHR34223">
    <property type="entry name" value="OS11G0201299 PROTEIN"/>
    <property type="match status" value="1"/>
</dbReference>
<dbReference type="Gene3D" id="3.80.10.10">
    <property type="entry name" value="Ribonuclease Inhibitor"/>
    <property type="match status" value="1"/>
</dbReference>